<organism evidence="2 3">
    <name type="scientific">Tribonema minus</name>
    <dbReference type="NCBI Taxonomy" id="303371"/>
    <lineage>
        <taxon>Eukaryota</taxon>
        <taxon>Sar</taxon>
        <taxon>Stramenopiles</taxon>
        <taxon>Ochrophyta</taxon>
        <taxon>PX clade</taxon>
        <taxon>Xanthophyceae</taxon>
        <taxon>Tribonematales</taxon>
        <taxon>Tribonemataceae</taxon>
        <taxon>Tribonema</taxon>
    </lineage>
</organism>
<dbReference type="Proteomes" id="UP000664859">
    <property type="component" value="Unassembled WGS sequence"/>
</dbReference>
<gene>
    <name evidence="2" type="ORF">JKP88DRAFT_254501</name>
</gene>
<keyword evidence="3" id="KW-1185">Reference proteome</keyword>
<keyword evidence="1" id="KW-0812">Transmembrane</keyword>
<keyword evidence="1" id="KW-0472">Membrane</keyword>
<dbReference type="AlphaFoldDB" id="A0A836CHV4"/>
<keyword evidence="1" id="KW-1133">Transmembrane helix</keyword>
<dbReference type="EMBL" id="JAFCMP010000110">
    <property type="protein sequence ID" value="KAG5186567.1"/>
    <property type="molecule type" value="Genomic_DNA"/>
</dbReference>
<evidence type="ECO:0000313" key="2">
    <source>
        <dbReference type="EMBL" id="KAG5186567.1"/>
    </source>
</evidence>
<reference evidence="2" key="1">
    <citation type="submission" date="2021-02" db="EMBL/GenBank/DDBJ databases">
        <title>First Annotated Genome of the Yellow-green Alga Tribonema minus.</title>
        <authorList>
            <person name="Mahan K.M."/>
        </authorList>
    </citation>
    <scope>NUCLEOTIDE SEQUENCE</scope>
    <source>
        <strain evidence="2">UTEX B ZZ1240</strain>
    </source>
</reference>
<evidence type="ECO:0000256" key="1">
    <source>
        <dbReference type="SAM" id="Phobius"/>
    </source>
</evidence>
<evidence type="ECO:0000313" key="3">
    <source>
        <dbReference type="Proteomes" id="UP000664859"/>
    </source>
</evidence>
<proteinExistence type="predicted"/>
<comment type="caution">
    <text evidence="2">The sequence shown here is derived from an EMBL/GenBank/DDBJ whole genome shotgun (WGS) entry which is preliminary data.</text>
</comment>
<name>A0A836CHV4_9STRA</name>
<accession>A0A836CHV4</accession>
<feature type="transmembrane region" description="Helical" evidence="1">
    <location>
        <begin position="103"/>
        <end position="120"/>
    </location>
</feature>
<sequence length="133" mass="14393">MDYTLTVRSRDAVNAFDAPCQFEVQVPEMPIGPYRATVSFIAPSLTATVAYALQFSAPEIARCLDTSTTGSDGWVTVALASTSDSAQGTFYCDRAPRRLKVRVLIPATLGLAVTLGHHFISVQFKKISDCDES</sequence>
<protein>
    <submittedName>
        <fullName evidence="2">Uncharacterized protein</fullName>
    </submittedName>
</protein>